<gene>
    <name evidence="2" type="ORF">TL08_09400</name>
</gene>
<proteinExistence type="predicted"/>
<dbReference type="EMBL" id="CP014859">
    <property type="protein sequence ID" value="AOS62695.1"/>
    <property type="molecule type" value="Genomic_DNA"/>
</dbReference>
<reference evidence="3" key="1">
    <citation type="submission" date="2016-03" db="EMBL/GenBank/DDBJ databases">
        <title>Complete genome sequence of the type strain Actinoalloteichus hymeniacidonis DSM 45092.</title>
        <authorList>
            <person name="Schaffert L."/>
            <person name="Albersmeier A."/>
            <person name="Winkler A."/>
            <person name="Kalinowski J."/>
            <person name="Zotchev S."/>
            <person name="Ruckert C."/>
        </authorList>
    </citation>
    <scope>NUCLEOTIDE SEQUENCE [LARGE SCALE GENOMIC DNA]</scope>
    <source>
        <strain evidence="3">HPA177(T) (DSM 45092(T))</strain>
    </source>
</reference>
<dbReference type="AlphaFoldDB" id="A0AAC9HNR1"/>
<protein>
    <submittedName>
        <fullName evidence="2">Uncharacterized protein</fullName>
    </submittedName>
</protein>
<name>A0AAC9HNR1_9PSEU</name>
<organism evidence="2 3">
    <name type="scientific">Actinoalloteichus hymeniacidonis</name>
    <dbReference type="NCBI Taxonomy" id="340345"/>
    <lineage>
        <taxon>Bacteria</taxon>
        <taxon>Bacillati</taxon>
        <taxon>Actinomycetota</taxon>
        <taxon>Actinomycetes</taxon>
        <taxon>Pseudonocardiales</taxon>
        <taxon>Pseudonocardiaceae</taxon>
        <taxon>Actinoalloteichus</taxon>
    </lineage>
</organism>
<feature type="transmembrane region" description="Helical" evidence="1">
    <location>
        <begin position="51"/>
        <end position="67"/>
    </location>
</feature>
<keyword evidence="1" id="KW-1133">Transmembrane helix</keyword>
<dbReference type="RefSeq" id="WP_069848189.1">
    <property type="nucleotide sequence ID" value="NZ_CP014859.1"/>
</dbReference>
<dbReference type="InterPro" id="IPR057952">
    <property type="entry name" value="Rv2743c-like"/>
</dbReference>
<dbReference type="KEGG" id="ahm:TL08_09400"/>
<keyword evidence="1" id="KW-0472">Membrane</keyword>
<dbReference type="NCBIfam" id="NF047839">
    <property type="entry name" value="PspM_Rv2743c"/>
    <property type="match status" value="1"/>
</dbReference>
<feature type="transmembrane region" description="Helical" evidence="1">
    <location>
        <begin position="79"/>
        <end position="97"/>
    </location>
</feature>
<dbReference type="Proteomes" id="UP000095210">
    <property type="component" value="Chromosome"/>
</dbReference>
<accession>A0AAC9HNR1</accession>
<evidence type="ECO:0000313" key="3">
    <source>
        <dbReference type="Proteomes" id="UP000095210"/>
    </source>
</evidence>
<evidence type="ECO:0000256" key="1">
    <source>
        <dbReference type="SAM" id="Phobius"/>
    </source>
</evidence>
<sequence length="263" mass="27372">MAGDKPDWAKHAASIGKFGSELAGEVSRGVSTWRDPRAKAERKRKRAKRGLKLRIGLAAIAGTAAFFVADGPEIEFPEIALGGIAVVSSVSAVSSGIRVQKLYRTPLPAASVPPPELPPVSSAARAPMQRLIAAESSLGELLDRLGEPTKGAASVPLDVVVQTRLTAVDAASAVRDGADRLQAVERAAQAAPATERASLSSEIRRLERQLDESVDGYGRLVAEAGRAVAASASAEPQTALTDASDRLAGLASALRELSRGVER</sequence>
<dbReference type="Pfam" id="PF25587">
    <property type="entry name" value="Rv2743c"/>
    <property type="match status" value="1"/>
</dbReference>
<keyword evidence="1" id="KW-0812">Transmembrane</keyword>
<evidence type="ECO:0000313" key="2">
    <source>
        <dbReference type="EMBL" id="AOS62695.1"/>
    </source>
</evidence>
<keyword evidence="3" id="KW-1185">Reference proteome</keyword>